<evidence type="ECO:0000256" key="1">
    <source>
        <dbReference type="SAM" id="MobiDB-lite"/>
    </source>
</evidence>
<sequence length="88" mass="8750">MRPARGRTAVAEPDDEGSGPIPQISRTRWSTRCAVSDAGGVALGADSRSAAGSTRNNLGGNRIRRCGAGGRAGAARIGTAAHAPSGGH</sequence>
<accession>A0A1V3WUP4</accession>
<dbReference type="EC" id="2.3.1.189" evidence="2"/>
<evidence type="ECO:0000313" key="2">
    <source>
        <dbReference type="EMBL" id="OOK70266.1"/>
    </source>
</evidence>
<protein>
    <submittedName>
        <fullName evidence="2">Mycothiol acetyltransferase domain protein</fullName>
        <ecNumber evidence="2">2.3.1.189</ecNumber>
    </submittedName>
</protein>
<reference evidence="2 3" key="1">
    <citation type="submission" date="2017-02" db="EMBL/GenBank/DDBJ databases">
        <title>Complete genome sequences of Mycobacterium kansasii strains isolated from rhesus macaques.</title>
        <authorList>
            <person name="Panda A."/>
            <person name="Nagaraj S."/>
            <person name="Zhao X."/>
            <person name="Tettelin H."/>
            <person name="Detolla L.J."/>
        </authorList>
    </citation>
    <scope>NUCLEOTIDE SEQUENCE [LARGE SCALE GENOMIC DNA]</scope>
    <source>
        <strain evidence="2 3">11-3813</strain>
    </source>
</reference>
<keyword evidence="2" id="KW-0808">Transferase</keyword>
<dbReference type="Proteomes" id="UP000189229">
    <property type="component" value="Unassembled WGS sequence"/>
</dbReference>
<keyword evidence="2" id="KW-0012">Acyltransferase</keyword>
<dbReference type="AlphaFoldDB" id="A0A1V3WUP4"/>
<name>A0A1V3WUP4_MYCKA</name>
<dbReference type="GO" id="GO:0035447">
    <property type="term" value="F:mycothiol synthase activity"/>
    <property type="evidence" value="ECO:0007669"/>
    <property type="project" value="UniProtKB-EC"/>
</dbReference>
<dbReference type="EMBL" id="MVBM01000006">
    <property type="protein sequence ID" value="OOK70266.1"/>
    <property type="molecule type" value="Genomic_DNA"/>
</dbReference>
<organism evidence="2 3">
    <name type="scientific">Mycobacterium kansasii</name>
    <dbReference type="NCBI Taxonomy" id="1768"/>
    <lineage>
        <taxon>Bacteria</taxon>
        <taxon>Bacillati</taxon>
        <taxon>Actinomycetota</taxon>
        <taxon>Actinomycetes</taxon>
        <taxon>Mycobacteriales</taxon>
        <taxon>Mycobacteriaceae</taxon>
        <taxon>Mycobacterium</taxon>
    </lineage>
</organism>
<comment type="caution">
    <text evidence="2">The sequence shown here is derived from an EMBL/GenBank/DDBJ whole genome shotgun (WGS) entry which is preliminary data.</text>
</comment>
<evidence type="ECO:0000313" key="3">
    <source>
        <dbReference type="Proteomes" id="UP000189229"/>
    </source>
</evidence>
<proteinExistence type="predicted"/>
<gene>
    <name evidence="2" type="ORF">BZL30_6466</name>
</gene>
<feature type="region of interest" description="Disordered" evidence="1">
    <location>
        <begin position="1"/>
        <end position="29"/>
    </location>
</feature>